<keyword evidence="3" id="KW-0805">Transcription regulation</keyword>
<dbReference type="PANTHER" id="PTHR47338:SF5">
    <property type="entry name" value="ZN(II)2CYS6 TRANSCRIPTION FACTOR (EUROFUNG)"/>
    <property type="match status" value="1"/>
</dbReference>
<evidence type="ECO:0000256" key="5">
    <source>
        <dbReference type="ARBA" id="ARBA00023242"/>
    </source>
</evidence>
<evidence type="ECO:0000256" key="4">
    <source>
        <dbReference type="ARBA" id="ARBA00023163"/>
    </source>
</evidence>
<feature type="region of interest" description="Disordered" evidence="6">
    <location>
        <begin position="1"/>
        <end position="26"/>
    </location>
</feature>
<evidence type="ECO:0000256" key="3">
    <source>
        <dbReference type="ARBA" id="ARBA00023015"/>
    </source>
</evidence>
<dbReference type="InterPro" id="IPR050815">
    <property type="entry name" value="TF_fung"/>
</dbReference>
<evidence type="ECO:0000256" key="6">
    <source>
        <dbReference type="SAM" id="MobiDB-lite"/>
    </source>
</evidence>
<dbReference type="GO" id="GO:0000981">
    <property type="term" value="F:DNA-binding transcription factor activity, RNA polymerase II-specific"/>
    <property type="evidence" value="ECO:0007669"/>
    <property type="project" value="InterPro"/>
</dbReference>
<feature type="region of interest" description="Disordered" evidence="6">
    <location>
        <begin position="118"/>
        <end position="143"/>
    </location>
</feature>
<keyword evidence="2" id="KW-0479">Metal-binding</keyword>
<dbReference type="GO" id="GO:0005634">
    <property type="term" value="C:nucleus"/>
    <property type="evidence" value="ECO:0007669"/>
    <property type="project" value="UniProtKB-SubCell"/>
</dbReference>
<dbReference type="OrthoDB" id="4150019at2759"/>
<evidence type="ECO:0000313" key="8">
    <source>
        <dbReference type="EMBL" id="PQK16800.1"/>
    </source>
</evidence>
<dbReference type="CDD" id="cd00067">
    <property type="entry name" value="GAL4"/>
    <property type="match status" value="1"/>
</dbReference>
<comment type="subcellular location">
    <subcellularLocation>
        <location evidence="1">Nucleus</location>
    </subcellularLocation>
</comment>
<evidence type="ECO:0000313" key="9">
    <source>
        <dbReference type="Proteomes" id="UP000237441"/>
    </source>
</evidence>
<dbReference type="Proteomes" id="UP000237441">
    <property type="component" value="Unassembled WGS sequence"/>
</dbReference>
<comment type="caution">
    <text evidence="8">The sequence shown here is derived from an EMBL/GenBank/DDBJ whole genome shotgun (WGS) entry which is preliminary data.</text>
</comment>
<reference evidence="8 9" key="1">
    <citation type="submission" date="2016-07" db="EMBL/GenBank/DDBJ databases">
        <title>Comparative genomics of the entomopathogenic fungus Beauveria bassiana.</title>
        <authorList>
            <person name="Valero Jimenez C.A."/>
            <person name="Zwaan B.J."/>
            <person name="Van Kan J.A."/>
            <person name="Takken W."/>
            <person name="Debets A.J."/>
            <person name="Schoustra S.E."/>
            <person name="Koenraadt C.J."/>
        </authorList>
    </citation>
    <scope>NUCLEOTIDE SEQUENCE [LARGE SCALE GENOMIC DNA]</scope>
    <source>
        <strain evidence="8 9">ARSEF 8028</strain>
    </source>
</reference>
<organism evidence="8 9">
    <name type="scientific">Beauveria bassiana</name>
    <name type="common">White muscardine disease fungus</name>
    <name type="synonym">Tritirachium shiotae</name>
    <dbReference type="NCBI Taxonomy" id="176275"/>
    <lineage>
        <taxon>Eukaryota</taxon>
        <taxon>Fungi</taxon>
        <taxon>Dikarya</taxon>
        <taxon>Ascomycota</taxon>
        <taxon>Pezizomycotina</taxon>
        <taxon>Sordariomycetes</taxon>
        <taxon>Hypocreomycetidae</taxon>
        <taxon>Hypocreales</taxon>
        <taxon>Cordycipitaceae</taxon>
        <taxon>Beauveria</taxon>
    </lineage>
</organism>
<dbReference type="InterPro" id="IPR036864">
    <property type="entry name" value="Zn2-C6_fun-type_DNA-bd_sf"/>
</dbReference>
<evidence type="ECO:0000256" key="2">
    <source>
        <dbReference type="ARBA" id="ARBA00022723"/>
    </source>
</evidence>
<accession>A0A2S7YKT0</accession>
<dbReference type="PROSITE" id="PS50048">
    <property type="entry name" value="ZN2_CY6_FUNGAL_2"/>
    <property type="match status" value="1"/>
</dbReference>
<feature type="domain" description="Zn(2)-C6 fungal-type" evidence="7">
    <location>
        <begin position="80"/>
        <end position="113"/>
    </location>
</feature>
<evidence type="ECO:0000259" key="7">
    <source>
        <dbReference type="PROSITE" id="PS50048"/>
    </source>
</evidence>
<evidence type="ECO:0000256" key="1">
    <source>
        <dbReference type="ARBA" id="ARBA00004123"/>
    </source>
</evidence>
<sequence>MNKVPAPGTGVQDHPGPPTPPPSTLRSPGFFSMTAKHKESAPILKRTYFTPAVPTWTQEPAAAPGGKKRIKLGYHRTSIACSHCRRRKIRCIVSSEIQNRCINCIRLKKDCTFCPVDQPPTVDSQGKPAGPKTGSSTAHSRFSSPALAFRQSVDMTSGSMYGMGPKQDPDGHAASAIVPTSIGYPRVIDEGISMPISSGQNFSVSTGTSLAGGTAEPSPVTLPGSMNMGYEWCSYGSETDSTEQISPFAPGSTTSATWVTAMPRTPQFGDWNWNNGISPTTQAISVSFNGEVMSQPQHHFITISRKSPYNGAVHDIGDTFTLPMNQASGAGHLSSQACDLSGAWQPQQQSILRQQQPLQQHQIPGYSHNSGTPM</sequence>
<proteinExistence type="predicted"/>
<dbReference type="AlphaFoldDB" id="A0A2S7YKT0"/>
<dbReference type="PANTHER" id="PTHR47338">
    <property type="entry name" value="ZN(II)2CYS6 TRANSCRIPTION FACTOR (EUROFUNG)-RELATED"/>
    <property type="match status" value="1"/>
</dbReference>
<dbReference type="SMART" id="SM00066">
    <property type="entry name" value="GAL4"/>
    <property type="match status" value="1"/>
</dbReference>
<gene>
    <name evidence="8" type="ORF">BB8028_0007g00040</name>
</gene>
<dbReference type="SUPFAM" id="SSF57701">
    <property type="entry name" value="Zn2/Cys6 DNA-binding domain"/>
    <property type="match status" value="1"/>
</dbReference>
<dbReference type="InterPro" id="IPR001138">
    <property type="entry name" value="Zn2Cys6_DnaBD"/>
</dbReference>
<keyword evidence="5" id="KW-0539">Nucleus</keyword>
<feature type="compositionally biased region" description="Polar residues" evidence="6">
    <location>
        <begin position="133"/>
        <end position="143"/>
    </location>
</feature>
<dbReference type="PROSITE" id="PS00463">
    <property type="entry name" value="ZN2_CY6_FUNGAL_1"/>
    <property type="match status" value="1"/>
</dbReference>
<name>A0A2S7YKT0_BEABA</name>
<keyword evidence="4" id="KW-0804">Transcription</keyword>
<dbReference type="GO" id="GO:0008270">
    <property type="term" value="F:zinc ion binding"/>
    <property type="evidence" value="ECO:0007669"/>
    <property type="project" value="InterPro"/>
</dbReference>
<dbReference type="EMBL" id="JRHA01000007">
    <property type="protein sequence ID" value="PQK16800.1"/>
    <property type="molecule type" value="Genomic_DNA"/>
</dbReference>
<dbReference type="Gene3D" id="4.10.240.10">
    <property type="entry name" value="Zn(2)-C6 fungal-type DNA-binding domain"/>
    <property type="match status" value="1"/>
</dbReference>
<protein>
    <recommendedName>
        <fullName evidence="7">Zn(2)-C6 fungal-type domain-containing protein</fullName>
    </recommendedName>
</protein>